<sequence length="193" mass="20600">MIELLELTAGEQVLDLGCGTGMNFPLLQDQVGPNGRIVGIDRSADMLAQARKKATRQGWDNVILIQADATALDPAEISAQITRAGGQALSDAALTTYALSLMQPWQDAWTHMRMLTAEQARLGVLDMQRPTGASSVLTPLARIACWMGGADIDAHPWTALERDCTDVRTASARGGHLQVRAGVKPSDAATSHN</sequence>
<dbReference type="InterPro" id="IPR025714">
    <property type="entry name" value="Methyltranfer_dom"/>
</dbReference>
<evidence type="ECO:0000259" key="1">
    <source>
        <dbReference type="Pfam" id="PF13847"/>
    </source>
</evidence>
<accession>A0A7Z0J3S0</accession>
<proteinExistence type="predicted"/>
<dbReference type="Proteomes" id="UP000560069">
    <property type="component" value="Unassembled WGS sequence"/>
</dbReference>
<dbReference type="SUPFAM" id="SSF53335">
    <property type="entry name" value="S-adenosyl-L-methionine-dependent methyltransferases"/>
    <property type="match status" value="1"/>
</dbReference>
<dbReference type="AlphaFoldDB" id="A0A7Z0J3S0"/>
<evidence type="ECO:0000313" key="2">
    <source>
        <dbReference type="EMBL" id="NYJ17179.1"/>
    </source>
</evidence>
<dbReference type="CDD" id="cd02440">
    <property type="entry name" value="AdoMet_MTases"/>
    <property type="match status" value="1"/>
</dbReference>
<comment type="caution">
    <text evidence="2">The sequence shown here is derived from an EMBL/GenBank/DDBJ whole genome shotgun (WGS) entry which is preliminary data.</text>
</comment>
<dbReference type="GO" id="GO:0043770">
    <property type="term" value="F:demethylmenaquinone methyltransferase activity"/>
    <property type="evidence" value="ECO:0007669"/>
    <property type="project" value="UniProtKB-EC"/>
</dbReference>
<evidence type="ECO:0000313" key="3">
    <source>
        <dbReference type="Proteomes" id="UP000560069"/>
    </source>
</evidence>
<dbReference type="EC" id="2.1.1.201" evidence="2"/>
<dbReference type="InterPro" id="IPR029063">
    <property type="entry name" value="SAM-dependent_MTases_sf"/>
</dbReference>
<gene>
    <name evidence="2" type="ORF">HNR11_001713</name>
</gene>
<dbReference type="GO" id="GO:0008425">
    <property type="term" value="F:2-methoxy-6-polyprenyl-1,4-benzoquinol methyltransferase activity"/>
    <property type="evidence" value="ECO:0007669"/>
    <property type="project" value="UniProtKB-EC"/>
</dbReference>
<dbReference type="EMBL" id="JACCFQ010000001">
    <property type="protein sequence ID" value="NYJ17179.1"/>
    <property type="molecule type" value="Genomic_DNA"/>
</dbReference>
<keyword evidence="2" id="KW-0808">Transferase</keyword>
<name>A0A7Z0J3S0_9MICC</name>
<dbReference type="EC" id="2.1.1.163" evidence="2"/>
<keyword evidence="3" id="KW-1185">Reference proteome</keyword>
<organism evidence="2 3">
    <name type="scientific">Nesterenkonia sandarakina</name>
    <dbReference type="NCBI Taxonomy" id="272918"/>
    <lineage>
        <taxon>Bacteria</taxon>
        <taxon>Bacillati</taxon>
        <taxon>Actinomycetota</taxon>
        <taxon>Actinomycetes</taxon>
        <taxon>Micrococcales</taxon>
        <taxon>Micrococcaceae</taxon>
        <taxon>Nesterenkonia</taxon>
    </lineage>
</organism>
<dbReference type="Pfam" id="PF13847">
    <property type="entry name" value="Methyltransf_31"/>
    <property type="match status" value="1"/>
</dbReference>
<reference evidence="2 3" key="1">
    <citation type="submission" date="2020-07" db="EMBL/GenBank/DDBJ databases">
        <title>Sequencing the genomes of 1000 actinobacteria strains.</title>
        <authorList>
            <person name="Klenk H.-P."/>
        </authorList>
    </citation>
    <scope>NUCLEOTIDE SEQUENCE [LARGE SCALE GENOMIC DNA]</scope>
    <source>
        <strain evidence="2 3">DSM 15664</strain>
    </source>
</reference>
<dbReference type="Gene3D" id="3.40.50.150">
    <property type="entry name" value="Vaccinia Virus protein VP39"/>
    <property type="match status" value="1"/>
</dbReference>
<protein>
    <submittedName>
        <fullName evidence="2">Demethylmenaquinone methyltransferase/2-methoxy-6-polyprenyl-1,4-benzoquinol methylase</fullName>
        <ecNumber evidence="2">2.1.1.163</ecNumber>
        <ecNumber evidence="2">2.1.1.201</ecNumber>
    </submittedName>
</protein>
<feature type="domain" description="Methyltransferase" evidence="1">
    <location>
        <begin position="8"/>
        <end position="73"/>
    </location>
</feature>
<keyword evidence="2" id="KW-0489">Methyltransferase</keyword>
<dbReference type="RefSeq" id="WP_218849675.1">
    <property type="nucleotide sequence ID" value="NZ_BAAALK010000002.1"/>
</dbReference>
<dbReference type="GO" id="GO:0032259">
    <property type="term" value="P:methylation"/>
    <property type="evidence" value="ECO:0007669"/>
    <property type="project" value="UniProtKB-KW"/>
</dbReference>